<gene>
    <name evidence="1" type="ORF">HHL24_22710</name>
</gene>
<comment type="caution">
    <text evidence="1">The sequence shown here is derived from an EMBL/GenBank/DDBJ whole genome shotgun (WGS) entry which is preliminary data.</text>
</comment>
<reference evidence="1 2" key="1">
    <citation type="submission" date="2020-04" db="EMBL/GenBank/DDBJ databases">
        <title>Paraburkholderia sp. RP-4-7 isolated from soil.</title>
        <authorList>
            <person name="Dahal R.H."/>
        </authorList>
    </citation>
    <scope>NUCLEOTIDE SEQUENCE [LARGE SCALE GENOMIC DNA]</scope>
    <source>
        <strain evidence="1 2">RP-4-7</strain>
    </source>
</reference>
<keyword evidence="2" id="KW-1185">Reference proteome</keyword>
<sequence>MTIKQLARWGLVAALIGAGVVAWLSPNYEEAQAATDRQTVDCMVKQLSQDDKRSIAQFADINDFNSLWRVYDRVFPDCTVRGDQRDRKSELVTSAWRVLSTDREFMRLREANAGHAALGH</sequence>
<dbReference type="EMBL" id="JABBGJ010000024">
    <property type="protein sequence ID" value="NMM00740.1"/>
    <property type="molecule type" value="Genomic_DNA"/>
</dbReference>
<dbReference type="Proteomes" id="UP000544134">
    <property type="component" value="Unassembled WGS sequence"/>
</dbReference>
<name>A0A848IHB8_9BURK</name>
<protein>
    <submittedName>
        <fullName evidence="1">Uncharacterized protein</fullName>
    </submittedName>
</protein>
<accession>A0A848IHB8</accession>
<organism evidence="1 2">
    <name type="scientific">Paraburkholderia polaris</name>
    <dbReference type="NCBI Taxonomy" id="2728848"/>
    <lineage>
        <taxon>Bacteria</taxon>
        <taxon>Pseudomonadati</taxon>
        <taxon>Pseudomonadota</taxon>
        <taxon>Betaproteobacteria</taxon>
        <taxon>Burkholderiales</taxon>
        <taxon>Burkholderiaceae</taxon>
        <taxon>Paraburkholderia</taxon>
    </lineage>
</organism>
<dbReference type="AlphaFoldDB" id="A0A848IHB8"/>
<evidence type="ECO:0000313" key="2">
    <source>
        <dbReference type="Proteomes" id="UP000544134"/>
    </source>
</evidence>
<evidence type="ECO:0000313" key="1">
    <source>
        <dbReference type="EMBL" id="NMM00740.1"/>
    </source>
</evidence>
<proteinExistence type="predicted"/>